<evidence type="ECO:0000313" key="4">
    <source>
        <dbReference type="EMBL" id="CAK0844423.1"/>
    </source>
</evidence>
<feature type="region of interest" description="Disordered" evidence="2">
    <location>
        <begin position="64"/>
        <end position="84"/>
    </location>
</feature>
<accession>A0ABN9TG17</accession>
<feature type="compositionally biased region" description="Pro residues" evidence="2">
    <location>
        <begin position="30"/>
        <end position="43"/>
    </location>
</feature>
<keyword evidence="5" id="KW-1185">Reference proteome</keyword>
<name>A0ABN9TG17_9DINO</name>
<dbReference type="Gene3D" id="2.60.120.620">
    <property type="entry name" value="q2cbj1_9rhob like domain"/>
    <property type="match status" value="1"/>
</dbReference>
<dbReference type="Proteomes" id="UP001189429">
    <property type="component" value="Unassembled WGS sequence"/>
</dbReference>
<evidence type="ECO:0000256" key="1">
    <source>
        <dbReference type="ARBA" id="ARBA00001962"/>
    </source>
</evidence>
<gene>
    <name evidence="4" type="ORF">PCOR1329_LOCUS38512</name>
</gene>
<keyword evidence="3" id="KW-0732">Signal</keyword>
<feature type="signal peptide" evidence="3">
    <location>
        <begin position="1"/>
        <end position="26"/>
    </location>
</feature>
<sequence length="350" mass="36481">MAPRRGAGAAAAALGLLLAGRPPLFATPQEPQPRPACPRPTSPPTGATASCTCAAPWAQSPVPHLGGVRGVDGEAEPARGGGARGEAEVMWWNPFAPQASRRPRNSWGDFMDFVFFEHGRGRTPAWDAVVSGSPAAALIAGLMGSATAAFFYGQLILKRGGAGRVIPWHQDLPYWKIAGSQVGTVWVALDDMPAEAGVRYIPGSHRWPCEARQCVDVSEAQAADAVSFAVAAGDAVCFDARVVHGSPGNPEGPGSSHRRVALRFGGDDAVYWERAGHTPIPVAEVDRAHGLRRSGDTSCPPAPILARPILGPGSVHPPRWPSQECAHTPTLGPRLAGPARIGADVSLASS</sequence>
<reference evidence="4" key="1">
    <citation type="submission" date="2023-10" db="EMBL/GenBank/DDBJ databases">
        <authorList>
            <person name="Chen Y."/>
            <person name="Shah S."/>
            <person name="Dougan E. K."/>
            <person name="Thang M."/>
            <person name="Chan C."/>
        </authorList>
    </citation>
    <scope>NUCLEOTIDE SEQUENCE [LARGE SCALE GENOMIC DNA]</scope>
</reference>
<dbReference type="Pfam" id="PF05721">
    <property type="entry name" value="PhyH"/>
    <property type="match status" value="1"/>
</dbReference>
<dbReference type="PANTHER" id="PTHR20883:SF48">
    <property type="entry name" value="ECTOINE DIOXYGENASE"/>
    <property type="match status" value="1"/>
</dbReference>
<dbReference type="EMBL" id="CAUYUJ010014662">
    <property type="protein sequence ID" value="CAK0844423.1"/>
    <property type="molecule type" value="Genomic_DNA"/>
</dbReference>
<evidence type="ECO:0000313" key="5">
    <source>
        <dbReference type="Proteomes" id="UP001189429"/>
    </source>
</evidence>
<comment type="caution">
    <text evidence="4">The sequence shown here is derived from an EMBL/GenBank/DDBJ whole genome shotgun (WGS) entry which is preliminary data.</text>
</comment>
<comment type="cofactor">
    <cofactor evidence="1">
        <name>Fe cation</name>
        <dbReference type="ChEBI" id="CHEBI:24875"/>
    </cofactor>
</comment>
<proteinExistence type="predicted"/>
<organism evidence="4 5">
    <name type="scientific">Prorocentrum cordatum</name>
    <dbReference type="NCBI Taxonomy" id="2364126"/>
    <lineage>
        <taxon>Eukaryota</taxon>
        <taxon>Sar</taxon>
        <taxon>Alveolata</taxon>
        <taxon>Dinophyceae</taxon>
        <taxon>Prorocentrales</taxon>
        <taxon>Prorocentraceae</taxon>
        <taxon>Prorocentrum</taxon>
    </lineage>
</organism>
<protein>
    <recommendedName>
        <fullName evidence="6">Phytanoyl-CoA dioxygenase family protein</fullName>
    </recommendedName>
</protein>
<feature type="region of interest" description="Disordered" evidence="2">
    <location>
        <begin position="23"/>
        <end position="49"/>
    </location>
</feature>
<evidence type="ECO:0000256" key="2">
    <source>
        <dbReference type="SAM" id="MobiDB-lite"/>
    </source>
</evidence>
<evidence type="ECO:0008006" key="6">
    <source>
        <dbReference type="Google" id="ProtNLM"/>
    </source>
</evidence>
<evidence type="ECO:0000256" key="3">
    <source>
        <dbReference type="SAM" id="SignalP"/>
    </source>
</evidence>
<dbReference type="SUPFAM" id="SSF51197">
    <property type="entry name" value="Clavaminate synthase-like"/>
    <property type="match status" value="1"/>
</dbReference>
<dbReference type="PANTHER" id="PTHR20883">
    <property type="entry name" value="PHYTANOYL-COA DIOXYGENASE DOMAIN CONTAINING 1"/>
    <property type="match status" value="1"/>
</dbReference>
<dbReference type="InterPro" id="IPR008775">
    <property type="entry name" value="Phytyl_CoA_dOase-like"/>
</dbReference>
<feature type="chain" id="PRO_5045705741" description="Phytanoyl-CoA dioxygenase family protein" evidence="3">
    <location>
        <begin position="27"/>
        <end position="350"/>
    </location>
</feature>